<dbReference type="Pfam" id="PF05036">
    <property type="entry name" value="SPOR"/>
    <property type="match status" value="1"/>
</dbReference>
<dbReference type="RefSeq" id="WP_152214211.1">
    <property type="nucleotide sequence ID" value="NZ_WESC01000001.1"/>
</dbReference>
<evidence type="ECO:0000256" key="1">
    <source>
        <dbReference type="SAM" id="MobiDB-lite"/>
    </source>
</evidence>
<proteinExistence type="predicted"/>
<dbReference type="Gene3D" id="3.30.70.1070">
    <property type="entry name" value="Sporulation related repeat"/>
    <property type="match status" value="1"/>
</dbReference>
<evidence type="ECO:0000313" key="4">
    <source>
        <dbReference type="EMBL" id="KAB7742657.1"/>
    </source>
</evidence>
<dbReference type="EMBL" id="WESC01000001">
    <property type="protein sequence ID" value="KAB7742657.1"/>
    <property type="molecule type" value="Genomic_DNA"/>
</dbReference>
<comment type="caution">
    <text evidence="4">The sequence shown here is derived from an EMBL/GenBank/DDBJ whole genome shotgun (WGS) entry which is preliminary data.</text>
</comment>
<dbReference type="AlphaFoldDB" id="A0A6N6VN60"/>
<organism evidence="4 5">
    <name type="scientific">Parvibaculum sedimenti</name>
    <dbReference type="NCBI Taxonomy" id="2608632"/>
    <lineage>
        <taxon>Bacteria</taxon>
        <taxon>Pseudomonadati</taxon>
        <taxon>Pseudomonadota</taxon>
        <taxon>Alphaproteobacteria</taxon>
        <taxon>Hyphomicrobiales</taxon>
        <taxon>Parvibaculaceae</taxon>
        <taxon>Parvibaculum</taxon>
    </lineage>
</organism>
<feature type="compositionally biased region" description="Low complexity" evidence="1">
    <location>
        <begin position="108"/>
        <end position="148"/>
    </location>
</feature>
<evidence type="ECO:0000313" key="5">
    <source>
        <dbReference type="Proteomes" id="UP000468901"/>
    </source>
</evidence>
<feature type="region of interest" description="Disordered" evidence="1">
    <location>
        <begin position="1"/>
        <end position="57"/>
    </location>
</feature>
<keyword evidence="2" id="KW-0472">Membrane</keyword>
<dbReference type="Proteomes" id="UP000468901">
    <property type="component" value="Unassembled WGS sequence"/>
</dbReference>
<dbReference type="PROSITE" id="PS51724">
    <property type="entry name" value="SPOR"/>
    <property type="match status" value="1"/>
</dbReference>
<feature type="region of interest" description="Disordered" evidence="1">
    <location>
        <begin position="100"/>
        <end position="148"/>
    </location>
</feature>
<reference evidence="4 5" key="1">
    <citation type="submission" date="2019-09" db="EMBL/GenBank/DDBJ databases">
        <title>Parvibaculum sedimenti sp. nov., isolated from sediment.</title>
        <authorList>
            <person name="Wang Y."/>
        </authorList>
    </citation>
    <scope>NUCLEOTIDE SEQUENCE [LARGE SCALE GENOMIC DNA]</scope>
    <source>
        <strain evidence="4 5">HXT-9</strain>
    </source>
</reference>
<feature type="region of interest" description="Disordered" evidence="1">
    <location>
        <begin position="161"/>
        <end position="216"/>
    </location>
</feature>
<evidence type="ECO:0000259" key="3">
    <source>
        <dbReference type="PROSITE" id="PS51724"/>
    </source>
</evidence>
<dbReference type="GO" id="GO:0042834">
    <property type="term" value="F:peptidoglycan binding"/>
    <property type="evidence" value="ECO:0007669"/>
    <property type="project" value="InterPro"/>
</dbReference>
<protein>
    <recommendedName>
        <fullName evidence="3">SPOR domain-containing protein</fullName>
    </recommendedName>
</protein>
<dbReference type="InterPro" id="IPR007730">
    <property type="entry name" value="SPOR-like_dom"/>
</dbReference>
<keyword evidence="2" id="KW-0812">Transmembrane</keyword>
<feature type="compositionally biased region" description="Basic and acidic residues" evidence="1">
    <location>
        <begin position="44"/>
        <end position="54"/>
    </location>
</feature>
<name>A0A6N6VN60_9HYPH</name>
<dbReference type="SUPFAM" id="SSF110997">
    <property type="entry name" value="Sporulation related repeat"/>
    <property type="match status" value="1"/>
</dbReference>
<feature type="domain" description="SPOR" evidence="3">
    <location>
        <begin position="226"/>
        <end position="311"/>
    </location>
</feature>
<dbReference type="InterPro" id="IPR036680">
    <property type="entry name" value="SPOR-like_sf"/>
</dbReference>
<keyword evidence="5" id="KW-1185">Reference proteome</keyword>
<feature type="transmembrane region" description="Helical" evidence="2">
    <location>
        <begin position="76"/>
        <end position="94"/>
    </location>
</feature>
<sequence>MSKKPASLTSDLLARKGEAEPLSIDPSARMSLFAEPDYPTGGGTDRRDEGERPQPPEPEIIYTAEETSSGFGSSRLVIGAVLGAIVIGGVLLVMSNKSDRGVAPVAPDMTAQTTTPEATPAAPVAQAPAPEAAVPEDAAPAASAPAMSTAGTTIVPTVPAEQSAAPAPAQTPSQAPAQAASVPAPAVQVSEAPVAQAAAPAPEAQAPAAPAEEAAPAAAAPKPAKIAAAGAWVVQISALRDEKSAHAAWSKLTKRFPAVLGGHALNIEKADLGAKGTYYRVRAAGFASKSAAQSACGKLKAGGQDCMVKKR</sequence>
<keyword evidence="2" id="KW-1133">Transmembrane helix</keyword>
<gene>
    <name evidence="4" type="ORF">F2P47_00545</name>
</gene>
<accession>A0A6N6VN60</accession>
<evidence type="ECO:0000256" key="2">
    <source>
        <dbReference type="SAM" id="Phobius"/>
    </source>
</evidence>